<feature type="signal peptide" evidence="1">
    <location>
        <begin position="1"/>
        <end position="20"/>
    </location>
</feature>
<accession>L7UN88</accession>
<evidence type="ECO:0000313" key="2">
    <source>
        <dbReference type="EMBL" id="AGC49365.1"/>
    </source>
</evidence>
<evidence type="ECO:0008006" key="4">
    <source>
        <dbReference type="Google" id="ProtNLM"/>
    </source>
</evidence>
<dbReference type="PATRIC" id="fig|1278073.3.peg.8245"/>
<keyword evidence="1" id="KW-0732">Signal</keyword>
<feature type="chain" id="PRO_5003984524" description="Lipoprotein" evidence="1">
    <location>
        <begin position="21"/>
        <end position="182"/>
    </location>
</feature>
<reference evidence="2 3" key="1">
    <citation type="journal article" date="2013" name="Genome Announc.">
        <title>Complete genome sequence of Myxococcus stipitatus strain DSM 14675, a fruiting myxobacterium.</title>
        <authorList>
            <person name="Huntley S."/>
            <person name="Kneip S."/>
            <person name="Treuner-Lange A."/>
            <person name="Sogaard-Andersen L."/>
        </authorList>
    </citation>
    <scope>NUCLEOTIDE SEQUENCE [LARGE SCALE GENOMIC DNA]</scope>
    <source>
        <strain evidence="3">DSM 14675 / JCM 12634 / Mx s8</strain>
    </source>
</reference>
<dbReference type="AlphaFoldDB" id="L7UN88"/>
<dbReference type="EMBL" id="CP004025">
    <property type="protein sequence ID" value="AGC49365.1"/>
    <property type="molecule type" value="Genomic_DNA"/>
</dbReference>
<sequence length="182" mass="18671">MRKAIAVASVLAVAGWWACAARTGVEAPKPQQEARLTSGDSCQCASDPCPDDGGTNCLDISVSLNSSGKKKFSPGCDSHGWSLCAGQQVVISSELNEDLCVDLISTGGNLDGGTGSRVSLSSGASWTPSTLSAGEYCLSVCNKNGTDCSQGCKKSDCESDDATIRGNIDVVTKGPTEPEGER</sequence>
<gene>
    <name evidence="2" type="ordered locus">MYSTI_08099</name>
</gene>
<dbReference type="STRING" id="1278073.MYSTI_08099"/>
<proteinExistence type="predicted"/>
<evidence type="ECO:0000256" key="1">
    <source>
        <dbReference type="SAM" id="SignalP"/>
    </source>
</evidence>
<evidence type="ECO:0000313" key="3">
    <source>
        <dbReference type="Proteomes" id="UP000011131"/>
    </source>
</evidence>
<organism evidence="2 3">
    <name type="scientific">Myxococcus stipitatus (strain DSM 14675 / JCM 12634 / Mx s8)</name>
    <dbReference type="NCBI Taxonomy" id="1278073"/>
    <lineage>
        <taxon>Bacteria</taxon>
        <taxon>Pseudomonadati</taxon>
        <taxon>Myxococcota</taxon>
        <taxon>Myxococcia</taxon>
        <taxon>Myxococcales</taxon>
        <taxon>Cystobacterineae</taxon>
        <taxon>Myxococcaceae</taxon>
        <taxon>Myxococcus</taxon>
    </lineage>
</organism>
<dbReference type="Proteomes" id="UP000011131">
    <property type="component" value="Chromosome"/>
</dbReference>
<keyword evidence="3" id="KW-1185">Reference proteome</keyword>
<dbReference type="KEGG" id="msd:MYSTI_08099"/>
<protein>
    <recommendedName>
        <fullName evidence="4">Lipoprotein</fullName>
    </recommendedName>
</protein>
<dbReference type="HOGENOM" id="CLU_1480537_0_0_7"/>
<name>L7UN88_MYXSD</name>